<reference evidence="1 2" key="1">
    <citation type="submission" date="2024-09" db="EMBL/GenBank/DDBJ databases">
        <authorList>
            <person name="Sun Q."/>
            <person name="Mori K."/>
        </authorList>
    </citation>
    <scope>NUCLEOTIDE SEQUENCE [LARGE SCALE GENOMIC DNA]</scope>
    <source>
        <strain evidence="1 2">TBRC 5777</strain>
    </source>
</reference>
<evidence type="ECO:0000313" key="2">
    <source>
        <dbReference type="Proteomes" id="UP001589865"/>
    </source>
</evidence>
<gene>
    <name evidence="1" type="ORF">ACFFGY_09210</name>
</gene>
<dbReference type="Pfam" id="PF12787">
    <property type="entry name" value="EcsC"/>
    <property type="match status" value="1"/>
</dbReference>
<dbReference type="PANTHER" id="PTHR41260:SF1">
    <property type="entry name" value="PROTEIN ECSC"/>
    <property type="match status" value="1"/>
</dbReference>
<proteinExistence type="predicted"/>
<accession>A0ABV6JRT0</accession>
<keyword evidence="2" id="KW-1185">Reference proteome</keyword>
<evidence type="ECO:0000313" key="1">
    <source>
        <dbReference type="EMBL" id="MFC0408424.1"/>
    </source>
</evidence>
<dbReference type="RefSeq" id="WP_377044177.1">
    <property type="nucleotide sequence ID" value="NZ_JBHLUN010000006.1"/>
</dbReference>
<comment type="caution">
    <text evidence="1">The sequence shown here is derived from an EMBL/GenBank/DDBJ whole genome shotgun (WGS) entry which is preliminary data.</text>
</comment>
<protein>
    <submittedName>
        <fullName evidence="1">EcsC family protein</fullName>
    </submittedName>
</protein>
<dbReference type="PANTHER" id="PTHR41260">
    <property type="entry name" value="PROTEIN ECSC"/>
    <property type="match status" value="1"/>
</dbReference>
<dbReference type="InterPro" id="IPR024787">
    <property type="entry name" value="EcsC"/>
</dbReference>
<organism evidence="1 2">
    <name type="scientific">Roseomonas elaeocarpi</name>
    <dbReference type="NCBI Taxonomy" id="907779"/>
    <lineage>
        <taxon>Bacteria</taxon>
        <taxon>Pseudomonadati</taxon>
        <taxon>Pseudomonadota</taxon>
        <taxon>Alphaproteobacteria</taxon>
        <taxon>Acetobacterales</taxon>
        <taxon>Roseomonadaceae</taxon>
        <taxon>Roseomonas</taxon>
    </lineage>
</organism>
<sequence length="275" mass="28125">MNASSETLPAPVPAAAEGPLPTAARTELAEAVHVLENPSLAARLAAMAGTPVEALKRRLPEFLQSGMDGAVRRAIETAWNAAVRSKPGLAPHGMAPDWFHRGLAAASGAAGGAFGLAGTLTELPVSTTILLRQIASEAKRQGEDPTDPAVRAECLKVFALGGDAPAEEAAETGYFAARLALARLLPNAAANLGSAVLPGFLGAIAARFTGAIGLKLSAQAVPVLGAAAGVAVNLAFLEHFRGVARAHFTVRRLEATYGVEAVRTAYDELKATQAA</sequence>
<name>A0ABV6JRT0_9PROT</name>
<dbReference type="EMBL" id="JBHLUN010000006">
    <property type="protein sequence ID" value="MFC0408424.1"/>
    <property type="molecule type" value="Genomic_DNA"/>
</dbReference>
<dbReference type="Proteomes" id="UP001589865">
    <property type="component" value="Unassembled WGS sequence"/>
</dbReference>